<protein>
    <submittedName>
        <fullName evidence="1">Uncharacterized protein</fullName>
    </submittedName>
</protein>
<evidence type="ECO:0000313" key="1">
    <source>
        <dbReference type="EMBL" id="EGG52171.1"/>
    </source>
</evidence>
<keyword evidence="2" id="KW-1185">Reference proteome</keyword>
<gene>
    <name evidence="1" type="ORF">HMPREF9439_02082</name>
</gene>
<dbReference type="HOGENOM" id="CLU_3237149_0_0_4"/>
<sequence>MFMGYYSYQGGRDMKKVLRKMIEICACRMVRNRLMAEAMKKSR</sequence>
<evidence type="ECO:0000313" key="2">
    <source>
        <dbReference type="Proteomes" id="UP000005156"/>
    </source>
</evidence>
<reference evidence="1 2" key="1">
    <citation type="submission" date="2011-02" db="EMBL/GenBank/DDBJ databases">
        <authorList>
            <person name="Weinstock G."/>
            <person name="Sodergren E."/>
            <person name="Clifton S."/>
            <person name="Fulton L."/>
            <person name="Fulton B."/>
            <person name="Courtney L."/>
            <person name="Fronick C."/>
            <person name="Harrison M."/>
            <person name="Strong C."/>
            <person name="Farmer C."/>
            <person name="Delahaunty K."/>
            <person name="Markovic C."/>
            <person name="Hall O."/>
            <person name="Minx P."/>
            <person name="Tomlinson C."/>
            <person name="Mitreva M."/>
            <person name="Hou S."/>
            <person name="Chen J."/>
            <person name="Wollam A."/>
            <person name="Pepin K.H."/>
            <person name="Johnson M."/>
            <person name="Bhonagiri V."/>
            <person name="Zhang X."/>
            <person name="Suruliraj S."/>
            <person name="Warren W."/>
            <person name="Chinwalla A."/>
            <person name="Mardis E.R."/>
            <person name="Wilson R.K."/>
        </authorList>
    </citation>
    <scope>NUCLEOTIDE SEQUENCE [LARGE SCALE GENOMIC DNA]</scope>
    <source>
        <strain evidence="1 2">YIT 11859</strain>
    </source>
</reference>
<dbReference type="AlphaFoldDB" id="F3QMA5"/>
<accession>F3QMA5</accession>
<comment type="caution">
    <text evidence="1">The sequence shown here is derived from an EMBL/GenBank/DDBJ whole genome shotgun (WGS) entry which is preliminary data.</text>
</comment>
<name>F3QMA5_9BURK</name>
<dbReference type="Proteomes" id="UP000005156">
    <property type="component" value="Unassembled WGS sequence"/>
</dbReference>
<dbReference type="EMBL" id="AFBP01000073">
    <property type="protein sequence ID" value="EGG52171.1"/>
    <property type="molecule type" value="Genomic_DNA"/>
</dbReference>
<proteinExistence type="predicted"/>
<organism evidence="1 2">
    <name type="scientific">Parasutterella excrementihominis YIT 11859</name>
    <dbReference type="NCBI Taxonomy" id="762966"/>
    <lineage>
        <taxon>Bacteria</taxon>
        <taxon>Pseudomonadati</taxon>
        <taxon>Pseudomonadota</taxon>
        <taxon>Betaproteobacteria</taxon>
        <taxon>Burkholderiales</taxon>
        <taxon>Sutterellaceae</taxon>
        <taxon>Parasutterella</taxon>
    </lineage>
</organism>